<accession>A0AAU8AG95</accession>
<dbReference type="GO" id="GO:0016746">
    <property type="term" value="F:acyltransferase activity"/>
    <property type="evidence" value="ECO:0007669"/>
    <property type="project" value="UniProtKB-KW"/>
</dbReference>
<keyword evidence="5" id="KW-0472">Membrane</keyword>
<sequence length="316" mass="34792">MTEGKKNRAGNERPRGGAGDYLSDKALRAMIKAALLLPPAARGGMMAALISKLVAPLAGYRDRAMANLAHVWPEMPEAERRRIADEVAQNAGRTMIENYDVPGLLARMKDTPITGEGVAAIEAARAEGRPILFVTGHYGNFEAPRAALVARGWRIGGLYRPMANPFFNEHYAANMHALSDPVFEQGRRGTMGLLKHIRGGGMGVLLFDVYDSAGVPIDFLGQSAPTLTSAAEIAVKTGALFVPFFGIRRADGVNFDAVFEAPIPHGDPVEMMREVTRRLEARIEADPGQWFWIHRRWKPKRQRKRAEKRARQEGKA</sequence>
<keyword evidence="3" id="KW-0997">Cell inner membrane</keyword>
<dbReference type="EMBL" id="CP123384">
    <property type="protein sequence ID" value="XCC93554.1"/>
    <property type="molecule type" value="Genomic_DNA"/>
</dbReference>
<evidence type="ECO:0000256" key="2">
    <source>
        <dbReference type="ARBA" id="ARBA00022475"/>
    </source>
</evidence>
<evidence type="ECO:0000256" key="5">
    <source>
        <dbReference type="ARBA" id="ARBA00023136"/>
    </source>
</evidence>
<reference evidence="7" key="1">
    <citation type="submission" date="2023-02" db="EMBL/GenBank/DDBJ databases">
        <title>Description and genomic characterization of Salipiger bruguierae sp. nov., isolated from the sediment of mangrove plant Bruguiera sexangula.</title>
        <authorList>
            <person name="Long M."/>
        </authorList>
    </citation>
    <scope>NUCLEOTIDE SEQUENCE</scope>
    <source>
        <strain evidence="7">H15</strain>
    </source>
</reference>
<dbReference type="GO" id="GO:0005886">
    <property type="term" value="C:plasma membrane"/>
    <property type="evidence" value="ECO:0007669"/>
    <property type="project" value="UniProtKB-SubCell"/>
</dbReference>
<organism evidence="7">
    <name type="scientific">Alloyangia sp. H15</name>
    <dbReference type="NCBI Taxonomy" id="3029062"/>
    <lineage>
        <taxon>Bacteria</taxon>
        <taxon>Pseudomonadati</taxon>
        <taxon>Pseudomonadota</taxon>
        <taxon>Alphaproteobacteria</taxon>
        <taxon>Rhodobacterales</taxon>
        <taxon>Roseobacteraceae</taxon>
        <taxon>Alloyangia</taxon>
    </lineage>
</organism>
<name>A0AAU8AG95_9RHOB</name>
<protein>
    <submittedName>
        <fullName evidence="7">Lysophospholipid acyltransferase family protein</fullName>
    </submittedName>
</protein>
<proteinExistence type="predicted"/>
<dbReference type="RefSeq" id="WP_353472379.1">
    <property type="nucleotide sequence ID" value="NZ_CP123384.1"/>
</dbReference>
<dbReference type="AlphaFoldDB" id="A0AAU8AG95"/>
<evidence type="ECO:0000313" key="7">
    <source>
        <dbReference type="EMBL" id="XCC93554.1"/>
    </source>
</evidence>
<dbReference type="CDD" id="cd07984">
    <property type="entry name" value="LPLAT_LABLAT-like"/>
    <property type="match status" value="1"/>
</dbReference>
<gene>
    <name evidence="7" type="ORF">PVT71_13885</name>
</gene>
<keyword evidence="4" id="KW-0808">Transferase</keyword>
<evidence type="ECO:0000256" key="3">
    <source>
        <dbReference type="ARBA" id="ARBA00022519"/>
    </source>
</evidence>
<evidence type="ECO:0000256" key="4">
    <source>
        <dbReference type="ARBA" id="ARBA00022679"/>
    </source>
</evidence>
<evidence type="ECO:0000256" key="6">
    <source>
        <dbReference type="ARBA" id="ARBA00023315"/>
    </source>
</evidence>
<dbReference type="PANTHER" id="PTHR30606:SF10">
    <property type="entry name" value="PHOSPHATIDYLINOSITOL MANNOSIDE ACYLTRANSFERASE"/>
    <property type="match status" value="1"/>
</dbReference>
<dbReference type="PANTHER" id="PTHR30606">
    <property type="entry name" value="LIPID A BIOSYNTHESIS LAUROYL ACYLTRANSFERASE"/>
    <property type="match status" value="1"/>
</dbReference>
<comment type="subcellular location">
    <subcellularLocation>
        <location evidence="1">Cell inner membrane</location>
    </subcellularLocation>
</comment>
<dbReference type="InterPro" id="IPR004960">
    <property type="entry name" value="LipA_acyltrans"/>
</dbReference>
<evidence type="ECO:0000256" key="1">
    <source>
        <dbReference type="ARBA" id="ARBA00004533"/>
    </source>
</evidence>
<keyword evidence="6 7" id="KW-0012">Acyltransferase</keyword>
<keyword evidence="2" id="KW-1003">Cell membrane</keyword>
<dbReference type="Pfam" id="PF03279">
    <property type="entry name" value="Lip_A_acyltrans"/>
    <property type="match status" value="1"/>
</dbReference>
<dbReference type="GO" id="GO:0009247">
    <property type="term" value="P:glycolipid biosynthetic process"/>
    <property type="evidence" value="ECO:0007669"/>
    <property type="project" value="UniProtKB-ARBA"/>
</dbReference>